<comment type="cofactor">
    <cofactor evidence="7">
        <name>heme</name>
        <dbReference type="ChEBI" id="CHEBI:30413"/>
    </cofactor>
</comment>
<evidence type="ECO:0008006" key="11">
    <source>
        <dbReference type="Google" id="ProtNLM"/>
    </source>
</evidence>
<dbReference type="InterPro" id="IPR001128">
    <property type="entry name" value="Cyt_P450"/>
</dbReference>
<keyword evidence="4 8" id="KW-0560">Oxidoreductase</keyword>
<comment type="caution">
    <text evidence="9">The sequence shown here is derived from an EMBL/GenBank/DDBJ whole genome shotgun (WGS) entry which is preliminary data.</text>
</comment>
<dbReference type="Proteomes" id="UP000566819">
    <property type="component" value="Unassembled WGS sequence"/>
</dbReference>
<evidence type="ECO:0000256" key="5">
    <source>
        <dbReference type="ARBA" id="ARBA00023004"/>
    </source>
</evidence>
<dbReference type="CDD" id="cd11070">
    <property type="entry name" value="CYP56-like"/>
    <property type="match status" value="1"/>
</dbReference>
<name>A0A8H4VWU8_9HELO</name>
<dbReference type="OrthoDB" id="1470350at2759"/>
<accession>A0A8H4VWU8</accession>
<dbReference type="GO" id="GO:0016705">
    <property type="term" value="F:oxidoreductase activity, acting on paired donors, with incorporation or reduction of molecular oxygen"/>
    <property type="evidence" value="ECO:0007669"/>
    <property type="project" value="InterPro"/>
</dbReference>
<evidence type="ECO:0000256" key="1">
    <source>
        <dbReference type="ARBA" id="ARBA00010617"/>
    </source>
</evidence>
<evidence type="ECO:0000256" key="4">
    <source>
        <dbReference type="ARBA" id="ARBA00023002"/>
    </source>
</evidence>
<keyword evidence="3 7" id="KW-0479">Metal-binding</keyword>
<evidence type="ECO:0000256" key="3">
    <source>
        <dbReference type="ARBA" id="ARBA00022723"/>
    </source>
</evidence>
<dbReference type="InterPro" id="IPR017972">
    <property type="entry name" value="Cyt_P450_CS"/>
</dbReference>
<evidence type="ECO:0000256" key="2">
    <source>
        <dbReference type="ARBA" id="ARBA00022617"/>
    </source>
</evidence>
<keyword evidence="5 7" id="KW-0408">Iron</keyword>
<dbReference type="PANTHER" id="PTHR24291">
    <property type="entry name" value="CYTOCHROME P450 FAMILY 4"/>
    <property type="match status" value="1"/>
</dbReference>
<keyword evidence="6 8" id="KW-0503">Monooxygenase</keyword>
<evidence type="ECO:0000256" key="8">
    <source>
        <dbReference type="RuleBase" id="RU000461"/>
    </source>
</evidence>
<feature type="binding site" description="axial binding residue" evidence="7">
    <location>
        <position position="508"/>
    </location>
    <ligand>
        <name>heme</name>
        <dbReference type="ChEBI" id="CHEBI:30413"/>
    </ligand>
    <ligandPart>
        <name>Fe</name>
        <dbReference type="ChEBI" id="CHEBI:18248"/>
    </ligandPart>
</feature>
<dbReference type="PANTHER" id="PTHR24291:SF50">
    <property type="entry name" value="BIFUNCTIONAL ALBAFLAVENONE MONOOXYGENASE_TERPENE SYNTHASE"/>
    <property type="match status" value="1"/>
</dbReference>
<reference evidence="9 10" key="1">
    <citation type="submission" date="2020-03" db="EMBL/GenBank/DDBJ databases">
        <title>Draft Genome Sequence of Cudoniella acicularis.</title>
        <authorList>
            <person name="Buettner E."/>
            <person name="Kellner H."/>
        </authorList>
    </citation>
    <scope>NUCLEOTIDE SEQUENCE [LARGE SCALE GENOMIC DNA]</scope>
    <source>
        <strain evidence="9 10">DSM 108380</strain>
    </source>
</reference>
<dbReference type="InterPro" id="IPR036396">
    <property type="entry name" value="Cyt_P450_sf"/>
</dbReference>
<keyword evidence="2 7" id="KW-0349">Heme</keyword>
<dbReference type="PROSITE" id="PS00086">
    <property type="entry name" value="CYTOCHROME_P450"/>
    <property type="match status" value="1"/>
</dbReference>
<evidence type="ECO:0000313" key="10">
    <source>
        <dbReference type="Proteomes" id="UP000566819"/>
    </source>
</evidence>
<evidence type="ECO:0000256" key="6">
    <source>
        <dbReference type="ARBA" id="ARBA00023033"/>
    </source>
</evidence>
<dbReference type="PRINTS" id="PR00463">
    <property type="entry name" value="EP450I"/>
</dbReference>
<dbReference type="PRINTS" id="PR00385">
    <property type="entry name" value="P450"/>
</dbReference>
<proteinExistence type="inferred from homology"/>
<gene>
    <name evidence="9" type="ORF">G7Y89_g12562</name>
</gene>
<dbReference type="GO" id="GO:0004497">
    <property type="term" value="F:monooxygenase activity"/>
    <property type="evidence" value="ECO:0007669"/>
    <property type="project" value="UniProtKB-KW"/>
</dbReference>
<keyword evidence="10" id="KW-1185">Reference proteome</keyword>
<dbReference type="AlphaFoldDB" id="A0A8H4VWU8"/>
<protein>
    <recommendedName>
        <fullName evidence="11">Cytochrome P450</fullName>
    </recommendedName>
</protein>
<dbReference type="InterPro" id="IPR050196">
    <property type="entry name" value="Cytochrome_P450_Monoox"/>
</dbReference>
<dbReference type="EMBL" id="JAAMPI010001337">
    <property type="protein sequence ID" value="KAF4625603.1"/>
    <property type="molecule type" value="Genomic_DNA"/>
</dbReference>
<dbReference type="SUPFAM" id="SSF48264">
    <property type="entry name" value="Cytochrome P450"/>
    <property type="match status" value="1"/>
</dbReference>
<dbReference type="Pfam" id="PF00067">
    <property type="entry name" value="p450"/>
    <property type="match status" value="1"/>
</dbReference>
<dbReference type="GO" id="GO:0005506">
    <property type="term" value="F:iron ion binding"/>
    <property type="evidence" value="ECO:0007669"/>
    <property type="project" value="InterPro"/>
</dbReference>
<evidence type="ECO:0000256" key="7">
    <source>
        <dbReference type="PIRSR" id="PIRSR602401-1"/>
    </source>
</evidence>
<sequence>MPSFLTIVASLLLIYCSSLGYRLLVNLFDARKSGFPYLIIPWDQNHFLWMITSVPLRPWLLRNMPKWIYDRLSLTIYGFEFHEELRPFEQYAAPQGNDKSYAMVTPGKFEVSTRDPEITAEVLHRPRDFMQVDLTVLFMGRFGQNVLTSDGDSWARQRKVVASVINERISKTVFNESIHQTKGLLGEVLGHGNTGETNRIFDMMKKITVNVLSGAGMGTSVEWKNNANEKPNPGFKMTYIEAVKHVIESVAGPIILPRWFLSNYPNFLPGYKTLNSLSYAVTEFPMHTRNMLNQERHRIVTAHGETRNNIMSQLLHASEQGDGKMKGVKALSEDEMLGNLFIFTVAGFDTTANTLAYALVLLSRYPKWQEWMFEEIDRIMPSDSSTNLDYAAIFPKATRVQACMLEVLRLFPPVIHIAKMTKTSQKIQTSRGLFSFPPNTTVYVNIVGLHLDPAVWRNLNLAENEEKSETDELAFRPTRWINPSTESSQIFKPPKGTYVPWSAGPRVCPGQKMAQVEFTAIFLELFHKHRIEAVPLKGASGDLETRVQLESRLDARMRDSISVLTLQMNGVYNVKDSQDKGLKLRLSKRR</sequence>
<comment type="similarity">
    <text evidence="1 8">Belongs to the cytochrome P450 family.</text>
</comment>
<dbReference type="InterPro" id="IPR002401">
    <property type="entry name" value="Cyt_P450_E_grp-I"/>
</dbReference>
<organism evidence="9 10">
    <name type="scientific">Cudoniella acicularis</name>
    <dbReference type="NCBI Taxonomy" id="354080"/>
    <lineage>
        <taxon>Eukaryota</taxon>
        <taxon>Fungi</taxon>
        <taxon>Dikarya</taxon>
        <taxon>Ascomycota</taxon>
        <taxon>Pezizomycotina</taxon>
        <taxon>Leotiomycetes</taxon>
        <taxon>Helotiales</taxon>
        <taxon>Tricladiaceae</taxon>
        <taxon>Cudoniella</taxon>
    </lineage>
</organism>
<evidence type="ECO:0000313" key="9">
    <source>
        <dbReference type="EMBL" id="KAF4625603.1"/>
    </source>
</evidence>
<dbReference type="GO" id="GO:0020037">
    <property type="term" value="F:heme binding"/>
    <property type="evidence" value="ECO:0007669"/>
    <property type="project" value="InterPro"/>
</dbReference>
<dbReference type="Gene3D" id="1.10.630.10">
    <property type="entry name" value="Cytochrome P450"/>
    <property type="match status" value="1"/>
</dbReference>